<dbReference type="EMBL" id="JAAIIH010000001">
    <property type="protein sequence ID" value="NMM99859.1"/>
    <property type="molecule type" value="Genomic_DNA"/>
</dbReference>
<dbReference type="Proteomes" id="UP000588277">
    <property type="component" value="Unassembled WGS sequence"/>
</dbReference>
<evidence type="ECO:0000259" key="1">
    <source>
        <dbReference type="PROSITE" id="PS51186"/>
    </source>
</evidence>
<keyword evidence="2" id="KW-0808">Transferase</keyword>
<dbReference type="AlphaFoldDB" id="A0A7Y0HZ55"/>
<reference evidence="2 3" key="1">
    <citation type="submission" date="2020-02" db="EMBL/GenBank/DDBJ databases">
        <title>Characterization of phylogenetic diversity of novel bifidobacterial species isolated in Czech ZOOs.</title>
        <authorList>
            <person name="Lugli G.A."/>
            <person name="Vera N.B."/>
            <person name="Ventura M."/>
        </authorList>
    </citation>
    <scope>NUCLEOTIDE SEQUENCE [LARGE SCALE GENOMIC DNA]</scope>
    <source>
        <strain evidence="2 3">DSM 109958</strain>
    </source>
</reference>
<dbReference type="GO" id="GO:0016747">
    <property type="term" value="F:acyltransferase activity, transferring groups other than amino-acyl groups"/>
    <property type="evidence" value="ECO:0007669"/>
    <property type="project" value="InterPro"/>
</dbReference>
<dbReference type="InterPro" id="IPR016181">
    <property type="entry name" value="Acyl_CoA_acyltransferase"/>
</dbReference>
<evidence type="ECO:0000313" key="2">
    <source>
        <dbReference type="EMBL" id="NMM99859.1"/>
    </source>
</evidence>
<evidence type="ECO:0000313" key="3">
    <source>
        <dbReference type="Proteomes" id="UP000588277"/>
    </source>
</evidence>
<sequence>MKNDERKGFDMSENTVTLRVTEPDDYPTLKTWLNDYAVADGFRASTDILPDDEAERLLHERSDRDDEHQFGRTVIGPRGLVIGHVSASGCTDPDRSAVLGVLIGPYFQDHGYGSAALRLAIQLAASQLGAVTVTVKVWAFNLRARHMCESLGFAETGRRNDVVERDGRRYDEVIYSAPTAALTARISQEEQDRERGEALELQRFEVSRAAEHVAVL</sequence>
<dbReference type="InterPro" id="IPR000182">
    <property type="entry name" value="GNAT_dom"/>
</dbReference>
<dbReference type="Pfam" id="PF13302">
    <property type="entry name" value="Acetyltransf_3"/>
    <property type="match status" value="1"/>
</dbReference>
<organism evidence="2 3">
    <name type="scientific">Bifidobacterium moraviense</name>
    <dbReference type="NCBI Taxonomy" id="2675323"/>
    <lineage>
        <taxon>Bacteria</taxon>
        <taxon>Bacillati</taxon>
        <taxon>Actinomycetota</taxon>
        <taxon>Actinomycetes</taxon>
        <taxon>Bifidobacteriales</taxon>
        <taxon>Bifidobacteriaceae</taxon>
        <taxon>Bifidobacterium</taxon>
    </lineage>
</organism>
<name>A0A7Y0HZ55_9BIFI</name>
<dbReference type="SUPFAM" id="SSF55729">
    <property type="entry name" value="Acyl-CoA N-acyltransferases (Nat)"/>
    <property type="match status" value="1"/>
</dbReference>
<dbReference type="PANTHER" id="PTHR43415:SF3">
    <property type="entry name" value="GNAT-FAMILY ACETYLTRANSFERASE"/>
    <property type="match status" value="1"/>
</dbReference>
<proteinExistence type="predicted"/>
<accession>A0A7Y0HZ55</accession>
<dbReference type="PANTHER" id="PTHR43415">
    <property type="entry name" value="SPERMIDINE N(1)-ACETYLTRANSFERASE"/>
    <property type="match status" value="1"/>
</dbReference>
<comment type="caution">
    <text evidence="2">The sequence shown here is derived from an EMBL/GenBank/DDBJ whole genome shotgun (WGS) entry which is preliminary data.</text>
</comment>
<protein>
    <submittedName>
        <fullName evidence="2">GNAT family acetyltransferase</fullName>
    </submittedName>
</protein>
<keyword evidence="3" id="KW-1185">Reference proteome</keyword>
<dbReference type="Gene3D" id="3.40.630.30">
    <property type="match status" value="1"/>
</dbReference>
<feature type="domain" description="N-acetyltransferase" evidence="1">
    <location>
        <begin position="16"/>
        <end position="180"/>
    </location>
</feature>
<gene>
    <name evidence="2" type="ORF">G1C96_0437</name>
</gene>
<dbReference type="PROSITE" id="PS51186">
    <property type="entry name" value="GNAT"/>
    <property type="match status" value="1"/>
</dbReference>